<dbReference type="Gene3D" id="2.160.20.120">
    <property type="match status" value="1"/>
</dbReference>
<dbReference type="OrthoDB" id="6399970at2"/>
<keyword evidence="1" id="KW-0732">Signal</keyword>
<dbReference type="AlphaFoldDB" id="A0A432WQF8"/>
<dbReference type="Proteomes" id="UP000286934">
    <property type="component" value="Unassembled WGS sequence"/>
</dbReference>
<evidence type="ECO:0000313" key="2">
    <source>
        <dbReference type="EMBL" id="RUO36005.1"/>
    </source>
</evidence>
<evidence type="ECO:0000256" key="1">
    <source>
        <dbReference type="SAM" id="SignalP"/>
    </source>
</evidence>
<organism evidence="2 3">
    <name type="scientific">Aliidiomarina shirensis</name>
    <dbReference type="NCBI Taxonomy" id="1048642"/>
    <lineage>
        <taxon>Bacteria</taxon>
        <taxon>Pseudomonadati</taxon>
        <taxon>Pseudomonadota</taxon>
        <taxon>Gammaproteobacteria</taxon>
        <taxon>Alteromonadales</taxon>
        <taxon>Idiomarinaceae</taxon>
        <taxon>Aliidiomarina</taxon>
    </lineage>
</organism>
<proteinExistence type="predicted"/>
<accession>A0A432WQF8</accession>
<name>A0A432WQF8_9GAMM</name>
<feature type="chain" id="PRO_5018986197" description="Adhesin domain-containing protein" evidence="1">
    <location>
        <begin position="21"/>
        <end position="278"/>
    </location>
</feature>
<evidence type="ECO:0000313" key="3">
    <source>
        <dbReference type="Proteomes" id="UP000286934"/>
    </source>
</evidence>
<dbReference type="EMBL" id="PIPP01000005">
    <property type="protein sequence ID" value="RUO36005.1"/>
    <property type="molecule type" value="Genomic_DNA"/>
</dbReference>
<keyword evidence="3" id="KW-1185">Reference proteome</keyword>
<comment type="caution">
    <text evidence="2">The sequence shown here is derived from an EMBL/GenBank/DDBJ whole genome shotgun (WGS) entry which is preliminary data.</text>
</comment>
<reference evidence="3" key="1">
    <citation type="journal article" date="2018" name="Front. Microbiol.">
        <title>Genome-Based Analysis Reveals the Taxonomy and Diversity of the Family Idiomarinaceae.</title>
        <authorList>
            <person name="Liu Y."/>
            <person name="Lai Q."/>
            <person name="Shao Z."/>
        </authorList>
    </citation>
    <scope>NUCLEOTIDE SEQUENCE [LARGE SCALE GENOMIC DNA]</scope>
    <source>
        <strain evidence="3">AIS</strain>
    </source>
</reference>
<feature type="signal peptide" evidence="1">
    <location>
        <begin position="1"/>
        <end position="20"/>
    </location>
</feature>
<protein>
    <recommendedName>
        <fullName evidence="4">Adhesin domain-containing protein</fullName>
    </recommendedName>
</protein>
<dbReference type="RefSeq" id="WP_126808472.1">
    <property type="nucleotide sequence ID" value="NZ_PIPP01000005.1"/>
</dbReference>
<sequence length="278" mass="28546">MKNSLFIGTLVAFASFSAHADLPCKESRSVDLALNAETLNMLEVAIGAGTLDIAGNDHDSPSLEIRMCASSQDRLDRMAATSSQRGNTAVLDLETGGRSNSFRAGLFRSANYGYFNISGSIPASWGMMLEVGSGSADIEHINSLRATVGSGTINAEHIAGHALVHIGSGEVSLEHAHNIEISTIGSGDFSAEHIAGAVTVGSIGSGSVELDKITGGVTVSTIGSGNLDIDDAGDDIRIGNLGSGRVVVRNIDGDVILQAKGSGSVRTHDVSGKVSIPD</sequence>
<evidence type="ECO:0008006" key="4">
    <source>
        <dbReference type="Google" id="ProtNLM"/>
    </source>
</evidence>
<gene>
    <name evidence="2" type="ORF">CWE13_10715</name>
</gene>